<evidence type="ECO:0000256" key="1">
    <source>
        <dbReference type="SAM" id="MobiDB-lite"/>
    </source>
</evidence>
<gene>
    <name evidence="2" type="ORF">LCGC14_2029630</name>
</gene>
<feature type="compositionally biased region" description="Basic and acidic residues" evidence="1">
    <location>
        <begin position="1"/>
        <end position="12"/>
    </location>
</feature>
<feature type="region of interest" description="Disordered" evidence="1">
    <location>
        <begin position="1"/>
        <end position="21"/>
    </location>
</feature>
<proteinExistence type="predicted"/>
<dbReference type="EMBL" id="LAZR01023599">
    <property type="protein sequence ID" value="KKL77959.1"/>
    <property type="molecule type" value="Genomic_DNA"/>
</dbReference>
<evidence type="ECO:0000313" key="2">
    <source>
        <dbReference type="EMBL" id="KKL77959.1"/>
    </source>
</evidence>
<organism evidence="2">
    <name type="scientific">marine sediment metagenome</name>
    <dbReference type="NCBI Taxonomy" id="412755"/>
    <lineage>
        <taxon>unclassified sequences</taxon>
        <taxon>metagenomes</taxon>
        <taxon>ecological metagenomes</taxon>
    </lineage>
</organism>
<reference evidence="2" key="1">
    <citation type="journal article" date="2015" name="Nature">
        <title>Complex archaea that bridge the gap between prokaryotes and eukaryotes.</title>
        <authorList>
            <person name="Spang A."/>
            <person name="Saw J.H."/>
            <person name="Jorgensen S.L."/>
            <person name="Zaremba-Niedzwiedzka K."/>
            <person name="Martijn J."/>
            <person name="Lind A.E."/>
            <person name="van Eijk R."/>
            <person name="Schleper C."/>
            <person name="Guy L."/>
            <person name="Ettema T.J."/>
        </authorList>
    </citation>
    <scope>NUCLEOTIDE SEQUENCE</scope>
</reference>
<comment type="caution">
    <text evidence="2">The sequence shown here is derived from an EMBL/GenBank/DDBJ whole genome shotgun (WGS) entry which is preliminary data.</text>
</comment>
<feature type="non-terminal residue" evidence="2">
    <location>
        <position position="1"/>
    </location>
</feature>
<sequence>VVHHTTEERKDMMVPNPTTGTLELKEGVETGRYIPQGWRHMRKWIDLEIWFEMGLFQANQVDSSVTGPEAAAKVSSTKTVIEISGMHRDAVGMTFYDSDWDTIISTMRMLRGEEINAT</sequence>
<accession>A0A0F9EV71</accession>
<protein>
    <submittedName>
        <fullName evidence="2">Uncharacterized protein</fullName>
    </submittedName>
</protein>
<dbReference type="AlphaFoldDB" id="A0A0F9EV71"/>
<name>A0A0F9EV71_9ZZZZ</name>